<proteinExistence type="inferred from homology"/>
<dbReference type="Gene3D" id="3.40.50.150">
    <property type="entry name" value="Vaccinia Virus protein VP39"/>
    <property type="match status" value="1"/>
</dbReference>
<dbReference type="EC" id="2.1.1.72" evidence="2"/>
<name>A0A450XQC0_9GAMM</name>
<keyword evidence="5" id="KW-0949">S-adenosyl-L-methionine</keyword>
<dbReference type="InterPro" id="IPR029063">
    <property type="entry name" value="SAM-dependent_MTases_sf"/>
</dbReference>
<dbReference type="AlphaFoldDB" id="A0A450XQC0"/>
<dbReference type="InterPro" id="IPR002941">
    <property type="entry name" value="DNA_methylase_N4/N6"/>
</dbReference>
<dbReference type="GO" id="GO:0032259">
    <property type="term" value="P:methylation"/>
    <property type="evidence" value="ECO:0007669"/>
    <property type="project" value="UniProtKB-KW"/>
</dbReference>
<protein>
    <recommendedName>
        <fullName evidence="2">site-specific DNA-methyltransferase (adenine-specific)</fullName>
        <ecNumber evidence="2">2.1.1.72</ecNumber>
    </recommendedName>
</protein>
<sequence>MRGTHWQHEPCWYAVQKGRTGHWSGDRTQSTLWSIEHNKNDTGHSAQKPVEAMRRPMENNSSLGQAIYEPFSGSGTSLIAAETCGRVCLALEIIPSMWIEARRRWEAFSGDRAMLEGVDGLFEEIARERGVDNGGE</sequence>
<dbReference type="EMBL" id="CAADFM010000133">
    <property type="protein sequence ID" value="VFK15814.1"/>
    <property type="molecule type" value="Genomic_DNA"/>
</dbReference>
<dbReference type="GO" id="GO:0008170">
    <property type="term" value="F:N-methyltransferase activity"/>
    <property type="evidence" value="ECO:0007669"/>
    <property type="project" value="InterPro"/>
</dbReference>
<comment type="catalytic activity">
    <reaction evidence="6">
        <text>a 2'-deoxyadenosine in DNA + S-adenosyl-L-methionine = an N(6)-methyl-2'-deoxyadenosine in DNA + S-adenosyl-L-homocysteine + H(+)</text>
        <dbReference type="Rhea" id="RHEA:15197"/>
        <dbReference type="Rhea" id="RHEA-COMP:12418"/>
        <dbReference type="Rhea" id="RHEA-COMP:12419"/>
        <dbReference type="ChEBI" id="CHEBI:15378"/>
        <dbReference type="ChEBI" id="CHEBI:57856"/>
        <dbReference type="ChEBI" id="CHEBI:59789"/>
        <dbReference type="ChEBI" id="CHEBI:90615"/>
        <dbReference type="ChEBI" id="CHEBI:90616"/>
        <dbReference type="EC" id="2.1.1.72"/>
    </reaction>
</comment>
<evidence type="ECO:0000256" key="6">
    <source>
        <dbReference type="ARBA" id="ARBA00047942"/>
    </source>
</evidence>
<keyword evidence="3 9" id="KW-0489">Methyltransferase</keyword>
<evidence type="ECO:0000256" key="2">
    <source>
        <dbReference type="ARBA" id="ARBA00011900"/>
    </source>
</evidence>
<evidence type="ECO:0000256" key="5">
    <source>
        <dbReference type="ARBA" id="ARBA00022691"/>
    </source>
</evidence>
<dbReference type="SUPFAM" id="SSF53335">
    <property type="entry name" value="S-adenosyl-L-methionine-dependent methyltransferases"/>
    <property type="match status" value="1"/>
</dbReference>
<comment type="similarity">
    <text evidence="1">Belongs to the N(4)/N(6)-methyltransferase family.</text>
</comment>
<evidence type="ECO:0000256" key="1">
    <source>
        <dbReference type="ARBA" id="ARBA00006594"/>
    </source>
</evidence>
<dbReference type="GO" id="GO:0009007">
    <property type="term" value="F:site-specific DNA-methyltransferase (adenine-specific) activity"/>
    <property type="evidence" value="ECO:0007669"/>
    <property type="project" value="UniProtKB-EC"/>
</dbReference>
<reference evidence="9" key="1">
    <citation type="submission" date="2019-02" db="EMBL/GenBank/DDBJ databases">
        <authorList>
            <person name="Gruber-Vodicka R. H."/>
            <person name="Seah K. B. B."/>
        </authorList>
    </citation>
    <scope>NUCLEOTIDE SEQUENCE</scope>
    <source>
        <strain evidence="8">BECK_S312</strain>
        <strain evidence="9">BECK_S426</strain>
    </source>
</reference>
<evidence type="ECO:0000256" key="4">
    <source>
        <dbReference type="ARBA" id="ARBA00022679"/>
    </source>
</evidence>
<feature type="domain" description="DNA methylase N-4/N-6" evidence="7">
    <location>
        <begin position="26"/>
        <end position="94"/>
    </location>
</feature>
<dbReference type="EMBL" id="CAADFP010000141">
    <property type="protein sequence ID" value="VFK31533.1"/>
    <property type="molecule type" value="Genomic_DNA"/>
</dbReference>
<keyword evidence="4" id="KW-0808">Transferase</keyword>
<dbReference type="PRINTS" id="PR00506">
    <property type="entry name" value="D21N6MTFRASE"/>
</dbReference>
<evidence type="ECO:0000256" key="3">
    <source>
        <dbReference type="ARBA" id="ARBA00022603"/>
    </source>
</evidence>
<dbReference type="Pfam" id="PF01555">
    <property type="entry name" value="N6_N4_Mtase"/>
    <property type="match status" value="1"/>
</dbReference>
<evidence type="ECO:0000313" key="9">
    <source>
        <dbReference type="EMBL" id="VFK31533.1"/>
    </source>
</evidence>
<evidence type="ECO:0000313" key="8">
    <source>
        <dbReference type="EMBL" id="VFK15814.1"/>
    </source>
</evidence>
<organism evidence="9">
    <name type="scientific">Candidatus Kentrum sp. LPFa</name>
    <dbReference type="NCBI Taxonomy" id="2126335"/>
    <lineage>
        <taxon>Bacteria</taxon>
        <taxon>Pseudomonadati</taxon>
        <taxon>Pseudomonadota</taxon>
        <taxon>Gammaproteobacteria</taxon>
        <taxon>Candidatus Kentrum</taxon>
    </lineage>
</organism>
<accession>A0A450XQC0</accession>
<dbReference type="GO" id="GO:0003677">
    <property type="term" value="F:DNA binding"/>
    <property type="evidence" value="ECO:0007669"/>
    <property type="project" value="InterPro"/>
</dbReference>
<evidence type="ECO:0000259" key="7">
    <source>
        <dbReference type="Pfam" id="PF01555"/>
    </source>
</evidence>
<dbReference type="InterPro" id="IPR002295">
    <property type="entry name" value="N4/N6-MTase_EcoPI_Mod-like"/>
</dbReference>
<gene>
    <name evidence="8" type="ORF">BECKLPF1236A_GA0070988_1013313</name>
    <name evidence="9" type="ORF">BECKLPF1236C_GA0070990_1014113</name>
</gene>